<dbReference type="Proteomes" id="UP000678679">
    <property type="component" value="Chromosome 1"/>
</dbReference>
<keyword evidence="1" id="KW-0732">Signal</keyword>
<protein>
    <submittedName>
        <fullName evidence="3">Porin family protein</fullName>
    </submittedName>
</protein>
<dbReference type="InterPro" id="IPR027385">
    <property type="entry name" value="Beta-barrel_OMP"/>
</dbReference>
<proteinExistence type="predicted"/>
<gene>
    <name evidence="3" type="ORF">KMW28_20160</name>
</gene>
<name>A0AAX1N3B3_9BACT</name>
<dbReference type="KEGG" id="fya:KMW28_20160"/>
<accession>A0AAX1N3B3</accession>
<evidence type="ECO:0000313" key="4">
    <source>
        <dbReference type="Proteomes" id="UP000678679"/>
    </source>
</evidence>
<dbReference type="EMBL" id="CP076132">
    <property type="protein sequence ID" value="QWG01920.1"/>
    <property type="molecule type" value="Genomic_DNA"/>
</dbReference>
<dbReference type="Pfam" id="PF13505">
    <property type="entry name" value="OMP_b-brl"/>
    <property type="match status" value="1"/>
</dbReference>
<sequence length="401" mass="47268">MQAKPIFIITLILVLLQSTNLFSQVSFQSGYYINLENDTVSCYIKNLDWRTTPQKIQVKKSLSQTEHQVVKKEELLEFEIYGELKYIKATVPVDRTSQYTDGLSDFRKPDFKTETILLKELFSNTYSLYLLSDKNIKYFYYKGKYTTIQPLVFKEYYNEKQLVLNKNLQYQQDLYNLFEDKGISSNYVKDLSYSTSSLRRCFQKFDPIEKKEKNDVSKKSFRINIRPGLSIGNYIDEQKNKYNLPLDGPNNYGTKLNFKFGIELEKAFSANHYKWRIYAEPSYRSYSSAIVVNDLNISIDYQSFLIPIGLRYYSYLKNDWAVYYNVGATLDNPINSYVDHNVYTAPTTIRFNMAYHLGIGLKHNEKWGIEFRYTKHGSLIHDAEQIDRFKAFEINLIYTII</sequence>
<keyword evidence="4" id="KW-1185">Reference proteome</keyword>
<evidence type="ECO:0000313" key="3">
    <source>
        <dbReference type="EMBL" id="QWG01920.1"/>
    </source>
</evidence>
<reference evidence="3 4" key="1">
    <citation type="submission" date="2021-05" db="EMBL/GenBank/DDBJ databases">
        <title>Comparative genomic studies on the polysaccharide-degrading batcterial strains of the Flammeovirga genus.</title>
        <authorList>
            <person name="Zewei F."/>
            <person name="Zheng Z."/>
            <person name="Yu L."/>
            <person name="Ruyue G."/>
            <person name="Yanhong M."/>
            <person name="Yuanyuan C."/>
            <person name="Jingyan G."/>
            <person name="Wenjun H."/>
        </authorList>
    </citation>
    <scope>NUCLEOTIDE SEQUENCE [LARGE SCALE GENOMIC DNA]</scope>
    <source>
        <strain evidence="3 4">NBRC:100898</strain>
    </source>
</reference>
<evidence type="ECO:0000256" key="1">
    <source>
        <dbReference type="ARBA" id="ARBA00022729"/>
    </source>
</evidence>
<dbReference type="AlphaFoldDB" id="A0AAX1N3B3"/>
<evidence type="ECO:0000259" key="2">
    <source>
        <dbReference type="Pfam" id="PF13505"/>
    </source>
</evidence>
<organism evidence="3 4">
    <name type="scientific">Flammeovirga yaeyamensis</name>
    <dbReference type="NCBI Taxonomy" id="367791"/>
    <lineage>
        <taxon>Bacteria</taxon>
        <taxon>Pseudomonadati</taxon>
        <taxon>Bacteroidota</taxon>
        <taxon>Cytophagia</taxon>
        <taxon>Cytophagales</taxon>
        <taxon>Flammeovirgaceae</taxon>
        <taxon>Flammeovirga</taxon>
    </lineage>
</organism>
<feature type="domain" description="Outer membrane protein beta-barrel" evidence="2">
    <location>
        <begin position="250"/>
        <end position="398"/>
    </location>
</feature>
<dbReference type="RefSeq" id="WP_169666365.1">
    <property type="nucleotide sequence ID" value="NZ_CP076132.1"/>
</dbReference>